<dbReference type="OrthoDB" id="10009287at2759"/>
<feature type="signal peptide" evidence="2">
    <location>
        <begin position="1"/>
        <end position="22"/>
    </location>
</feature>
<dbReference type="InParanoid" id="A0A1X7UU63"/>
<reference evidence="3" key="1">
    <citation type="submission" date="2017-05" db="UniProtKB">
        <authorList>
            <consortium name="EnsemblMetazoa"/>
        </authorList>
    </citation>
    <scope>IDENTIFICATION</scope>
</reference>
<dbReference type="GO" id="GO:0005789">
    <property type="term" value="C:endoplasmic reticulum membrane"/>
    <property type="evidence" value="ECO:0007669"/>
    <property type="project" value="TreeGrafter"/>
</dbReference>
<keyword evidence="1" id="KW-0472">Membrane</keyword>
<evidence type="ECO:0000256" key="1">
    <source>
        <dbReference type="SAM" id="Phobius"/>
    </source>
</evidence>
<accession>A0A1X7UU63</accession>
<proteinExistence type="predicted"/>
<dbReference type="AlphaFoldDB" id="A0A1X7UU63"/>
<dbReference type="STRING" id="400682.A0A1X7UU63"/>
<dbReference type="GO" id="GO:0071782">
    <property type="term" value="C:endoplasmic reticulum tubular network"/>
    <property type="evidence" value="ECO:0007669"/>
    <property type="project" value="TreeGrafter"/>
</dbReference>
<feature type="transmembrane region" description="Helical" evidence="1">
    <location>
        <begin position="259"/>
        <end position="280"/>
    </location>
</feature>
<dbReference type="Gene3D" id="2.30.230.10">
    <property type="entry name" value="Lipovitellin, beta-sheet shell regions, chain A"/>
    <property type="match status" value="1"/>
</dbReference>
<protein>
    <recommendedName>
        <fullName evidence="4">Receptor expression-enhancing protein</fullName>
    </recommendedName>
</protein>
<keyword evidence="1" id="KW-0812">Transmembrane</keyword>
<feature type="transmembrane region" description="Helical" evidence="1">
    <location>
        <begin position="317"/>
        <end position="334"/>
    </location>
</feature>
<name>A0A1X7UU63_AMPQE</name>
<dbReference type="Pfam" id="PF03134">
    <property type="entry name" value="TB2_DP1_HVA22"/>
    <property type="match status" value="1"/>
</dbReference>
<keyword evidence="1" id="KW-1133">Transmembrane helix</keyword>
<evidence type="ECO:0008006" key="4">
    <source>
        <dbReference type="Google" id="ProtNLM"/>
    </source>
</evidence>
<organism evidence="3">
    <name type="scientific">Amphimedon queenslandica</name>
    <name type="common">Sponge</name>
    <dbReference type="NCBI Taxonomy" id="400682"/>
    <lineage>
        <taxon>Eukaryota</taxon>
        <taxon>Metazoa</taxon>
        <taxon>Porifera</taxon>
        <taxon>Demospongiae</taxon>
        <taxon>Heteroscleromorpha</taxon>
        <taxon>Haplosclerida</taxon>
        <taxon>Niphatidae</taxon>
        <taxon>Amphimedon</taxon>
    </lineage>
</organism>
<feature type="chain" id="PRO_5012168770" description="Receptor expression-enhancing protein" evidence="2">
    <location>
        <begin position="23"/>
        <end position="444"/>
    </location>
</feature>
<dbReference type="GO" id="GO:0005319">
    <property type="term" value="F:lipid transporter activity"/>
    <property type="evidence" value="ECO:0007669"/>
    <property type="project" value="InterPro"/>
</dbReference>
<sequence>MKDFVLLALALSFFLSCGVTYGKYVKVSNCKNVSESCLYQYHARMELGKGEQVSVSAKVEISCESVGTFNNELSIRSCMQVRDSVITKTSEDSNNDLVPVEKLDKWFCFAQSTSSGKVLGVFYGKGEEEWVVNFKRSNLDLTLTGQISGQMEFNAFIARLDNDVNMKASAMLETGPTLTVKGEASAKILAIFKIGMEVSGSITYLINPEASTSVCGPSPNGDANACFEVYGTTEGNIAVEAFWQSRCTWYLYCTSNETILPFLSVIVGVLYPAYCSFKAVKYKDHREYTTWMMYWIVFAIFLTAETFSDVFLSWLPFYYEIKIVIVIWLALPYTQGAKTLYRRLIHHKLVDSENQIDEFVSNAGQVSFGLVRKASSVVVNHASEGIMTAAMRISRQEERRNSNNLAPPPEEPMVVRETMQQEMSEDFVQVNVPDSYYVDSYKKE</sequence>
<feature type="transmembrane region" description="Helical" evidence="1">
    <location>
        <begin position="292"/>
        <end position="311"/>
    </location>
</feature>
<evidence type="ECO:0000256" key="2">
    <source>
        <dbReference type="SAM" id="SignalP"/>
    </source>
</evidence>
<dbReference type="PANTHER" id="PTHR12300">
    <property type="entry name" value="HVA22-LIKE PROTEINS"/>
    <property type="match status" value="1"/>
</dbReference>
<dbReference type="EnsemblMetazoa" id="Aqu2.1.31064_001">
    <property type="protein sequence ID" value="Aqu2.1.31064_001"/>
    <property type="gene ID" value="Aqu2.1.31064"/>
</dbReference>
<dbReference type="InterPro" id="IPR015816">
    <property type="entry name" value="Vitellinogen_b-sht_N"/>
</dbReference>
<dbReference type="GO" id="GO:0005881">
    <property type="term" value="C:cytoplasmic microtubule"/>
    <property type="evidence" value="ECO:0007669"/>
    <property type="project" value="TreeGrafter"/>
</dbReference>
<evidence type="ECO:0000313" key="3">
    <source>
        <dbReference type="EnsemblMetazoa" id="Aqu2.1.31064_001"/>
    </source>
</evidence>
<dbReference type="eggNOG" id="KOG1726">
    <property type="taxonomic scope" value="Eukaryota"/>
</dbReference>
<dbReference type="GO" id="GO:0008017">
    <property type="term" value="F:microtubule binding"/>
    <property type="evidence" value="ECO:0007669"/>
    <property type="project" value="TreeGrafter"/>
</dbReference>
<dbReference type="InterPro" id="IPR004345">
    <property type="entry name" value="TB2_DP1_HVA22"/>
</dbReference>
<keyword evidence="2" id="KW-0732">Signal</keyword>
<dbReference type="GO" id="GO:0071786">
    <property type="term" value="P:endoplasmic reticulum tubular network organization"/>
    <property type="evidence" value="ECO:0007669"/>
    <property type="project" value="TreeGrafter"/>
</dbReference>
<dbReference type="PANTHER" id="PTHR12300:SF117">
    <property type="entry name" value="LP05237P-RELATED"/>
    <property type="match status" value="1"/>
</dbReference>
<dbReference type="PROSITE" id="PS51257">
    <property type="entry name" value="PROKAR_LIPOPROTEIN"/>
    <property type="match status" value="1"/>
</dbReference>